<accession>A0A2N3Q1M3</accession>
<evidence type="ECO:0000256" key="1">
    <source>
        <dbReference type="SAM" id="MobiDB-lite"/>
    </source>
</evidence>
<dbReference type="AlphaFoldDB" id="A0A2N3Q1M3"/>
<proteinExistence type="predicted"/>
<feature type="region of interest" description="Disordered" evidence="1">
    <location>
        <begin position="60"/>
        <end position="83"/>
    </location>
</feature>
<evidence type="ECO:0000313" key="3">
    <source>
        <dbReference type="EMBL" id="PKU26557.1"/>
    </source>
</evidence>
<protein>
    <submittedName>
        <fullName evidence="3">Uncharacterized protein</fullName>
    </submittedName>
</protein>
<name>A0A2N3Q1M3_9PROT</name>
<evidence type="ECO:0000313" key="4">
    <source>
        <dbReference type="Proteomes" id="UP000233293"/>
    </source>
</evidence>
<reference evidence="4" key="1">
    <citation type="submission" date="2017-12" db="EMBL/GenBank/DDBJ databases">
        <title>Draft genome sequence of Telmatospirillum siberiense 26-4b1T, an acidotolerant peatland alphaproteobacterium potentially involved in sulfur cycling.</title>
        <authorList>
            <person name="Hausmann B."/>
            <person name="Pjevac P."/>
            <person name="Schreck K."/>
            <person name="Herbold C.W."/>
            <person name="Daims H."/>
            <person name="Wagner M."/>
            <person name="Pester M."/>
            <person name="Loy A."/>
        </authorList>
    </citation>
    <scope>NUCLEOTIDE SEQUENCE [LARGE SCALE GENOMIC DNA]</scope>
    <source>
        <strain evidence="4">26-4b1</strain>
    </source>
</reference>
<sequence>MYSYTVQNRFFPLVAGIALALCLAAAPAQAKKHGGNDTADRGGLFQPPAPIAKPNLIIDMSTPKVSTRKGDAMRQTAPDAAATVTPAVATTEPVVHGTSAVPSEGIVPARAFEPTRSIESMRLHSLFE</sequence>
<feature type="chain" id="PRO_5014691081" evidence="2">
    <location>
        <begin position="31"/>
        <end position="128"/>
    </location>
</feature>
<dbReference type="Proteomes" id="UP000233293">
    <property type="component" value="Unassembled WGS sequence"/>
</dbReference>
<dbReference type="EMBL" id="PIUM01000001">
    <property type="protein sequence ID" value="PKU26557.1"/>
    <property type="molecule type" value="Genomic_DNA"/>
</dbReference>
<feature type="signal peptide" evidence="2">
    <location>
        <begin position="1"/>
        <end position="30"/>
    </location>
</feature>
<keyword evidence="4" id="KW-1185">Reference proteome</keyword>
<evidence type="ECO:0000256" key="2">
    <source>
        <dbReference type="SAM" id="SignalP"/>
    </source>
</evidence>
<keyword evidence="2" id="KW-0732">Signal</keyword>
<gene>
    <name evidence="3" type="ORF">CWS72_01575</name>
</gene>
<dbReference type="RefSeq" id="WP_101248789.1">
    <property type="nucleotide sequence ID" value="NZ_PIUM01000001.1"/>
</dbReference>
<organism evidence="3 4">
    <name type="scientific">Telmatospirillum siberiense</name>
    <dbReference type="NCBI Taxonomy" id="382514"/>
    <lineage>
        <taxon>Bacteria</taxon>
        <taxon>Pseudomonadati</taxon>
        <taxon>Pseudomonadota</taxon>
        <taxon>Alphaproteobacteria</taxon>
        <taxon>Rhodospirillales</taxon>
        <taxon>Rhodospirillaceae</taxon>
        <taxon>Telmatospirillum</taxon>
    </lineage>
</organism>
<comment type="caution">
    <text evidence="3">The sequence shown here is derived from an EMBL/GenBank/DDBJ whole genome shotgun (WGS) entry which is preliminary data.</text>
</comment>